<accession>A0A6C0DQF9</accession>
<dbReference type="GO" id="GO:0016758">
    <property type="term" value="F:hexosyltransferase activity"/>
    <property type="evidence" value="ECO:0007669"/>
    <property type="project" value="UniProtKB-ARBA"/>
</dbReference>
<organism evidence="2">
    <name type="scientific">viral metagenome</name>
    <dbReference type="NCBI Taxonomy" id="1070528"/>
    <lineage>
        <taxon>unclassified sequences</taxon>
        <taxon>metagenomes</taxon>
        <taxon>organismal metagenomes</taxon>
    </lineage>
</organism>
<dbReference type="InterPro" id="IPR001173">
    <property type="entry name" value="Glyco_trans_2-like"/>
</dbReference>
<protein>
    <recommendedName>
        <fullName evidence="1">Glycosyltransferase 2-like domain-containing protein</fullName>
    </recommendedName>
</protein>
<dbReference type="SUPFAM" id="SSF53448">
    <property type="entry name" value="Nucleotide-diphospho-sugar transferases"/>
    <property type="match status" value="1"/>
</dbReference>
<sequence length="423" mass="48839">MTKTAKERLAEKKVYPTVSVCTPTFNRRPFIPIMLECFRNQTYPKNKIEWIIVDDGTDKIKDLVEQANIPQIKYYEVPEKMTLGAKRNYMHQYATGSIIVYMDDDDYYPPERIAHAVERLEQNKSALCAGSSEIYIYFKHIQKMIQCGPYGPNHATAGTFAFRRELLKITKYEEHAAIAEERAFLKEYTIPFVQLDPLKTILVFSHEHNTFDKRKMLDNPHPDYLKESPKTVDMFIKFKNERRVKHFFMEEVDKLLENYEPGEPKMKPDVLVQIKEIEAKREKMLQEEMAKQKANGPIVLQRPGEEPVELNNAQVIDIINKQQEFIATANSDMAKRDSRITELETLISTLQKQLIEKTKELQLSKIEIQKLLNSTSVSAASTPLQISPSPIFTPAPELDTVSVEPIFEKSKSDPVIILDVNVP</sequence>
<name>A0A6C0DQF9_9ZZZZ</name>
<dbReference type="AlphaFoldDB" id="A0A6C0DQF9"/>
<dbReference type="EMBL" id="MN739648">
    <property type="protein sequence ID" value="QHT18109.1"/>
    <property type="molecule type" value="Genomic_DNA"/>
</dbReference>
<dbReference type="PANTHER" id="PTHR22916">
    <property type="entry name" value="GLYCOSYLTRANSFERASE"/>
    <property type="match status" value="1"/>
</dbReference>
<dbReference type="InterPro" id="IPR029044">
    <property type="entry name" value="Nucleotide-diphossugar_trans"/>
</dbReference>
<dbReference type="CDD" id="cd00761">
    <property type="entry name" value="Glyco_tranf_GTA_type"/>
    <property type="match status" value="1"/>
</dbReference>
<evidence type="ECO:0000313" key="2">
    <source>
        <dbReference type="EMBL" id="QHT18109.1"/>
    </source>
</evidence>
<feature type="domain" description="Glycosyltransferase 2-like" evidence="1">
    <location>
        <begin position="19"/>
        <end position="138"/>
    </location>
</feature>
<proteinExistence type="predicted"/>
<evidence type="ECO:0000259" key="1">
    <source>
        <dbReference type="Pfam" id="PF00535"/>
    </source>
</evidence>
<reference evidence="2" key="1">
    <citation type="journal article" date="2020" name="Nature">
        <title>Giant virus diversity and host interactions through global metagenomics.</title>
        <authorList>
            <person name="Schulz F."/>
            <person name="Roux S."/>
            <person name="Paez-Espino D."/>
            <person name="Jungbluth S."/>
            <person name="Walsh D.A."/>
            <person name="Denef V.J."/>
            <person name="McMahon K.D."/>
            <person name="Konstantinidis K.T."/>
            <person name="Eloe-Fadrosh E.A."/>
            <person name="Kyrpides N.C."/>
            <person name="Woyke T."/>
        </authorList>
    </citation>
    <scope>NUCLEOTIDE SEQUENCE</scope>
    <source>
        <strain evidence="2">GVMAG-M-3300023174-3</strain>
    </source>
</reference>
<dbReference type="PANTHER" id="PTHR22916:SF3">
    <property type="entry name" value="UDP-GLCNAC:BETAGAL BETA-1,3-N-ACETYLGLUCOSAMINYLTRANSFERASE-LIKE PROTEIN 1"/>
    <property type="match status" value="1"/>
</dbReference>
<dbReference type="Gene3D" id="3.90.550.10">
    <property type="entry name" value="Spore Coat Polysaccharide Biosynthesis Protein SpsA, Chain A"/>
    <property type="match status" value="1"/>
</dbReference>
<dbReference type="Pfam" id="PF00535">
    <property type="entry name" value="Glycos_transf_2"/>
    <property type="match status" value="1"/>
</dbReference>